<dbReference type="RefSeq" id="WP_386809618.1">
    <property type="nucleotide sequence ID" value="NZ_JBHTMV010000004.1"/>
</dbReference>
<name>A0ABW3WRM0_9FLAO</name>
<proteinExistence type="predicted"/>
<sequence length="166" mass="19339">MNFLIVLIISLSVFQTSPSIDEVRKKFPDISSEEQADDFIIQLNADDSVEAKGYIAAMNFMKSRFVKNPFTKFKYFKIGKKELDEVILNNPKNVEMRYIRYLMQKQIPEFLGYHENISEDFNVIADLIESSTLNEVMKRKILKNMLLVSNLTIEEKNILTKIETSL</sequence>
<gene>
    <name evidence="1" type="ORF">ACFQ5N_11355</name>
</gene>
<dbReference type="Proteomes" id="UP001597241">
    <property type="component" value="Unassembled WGS sequence"/>
</dbReference>
<evidence type="ECO:0000313" key="1">
    <source>
        <dbReference type="EMBL" id="MFD1294433.1"/>
    </source>
</evidence>
<reference evidence="2" key="1">
    <citation type="journal article" date="2019" name="Int. J. Syst. Evol. Microbiol.">
        <title>The Global Catalogue of Microorganisms (GCM) 10K type strain sequencing project: providing services to taxonomists for standard genome sequencing and annotation.</title>
        <authorList>
            <consortium name="The Broad Institute Genomics Platform"/>
            <consortium name="The Broad Institute Genome Sequencing Center for Infectious Disease"/>
            <person name="Wu L."/>
            <person name="Ma J."/>
        </authorList>
    </citation>
    <scope>NUCLEOTIDE SEQUENCE [LARGE SCALE GENOMIC DNA]</scope>
    <source>
        <strain evidence="2">CCUG 62221</strain>
    </source>
</reference>
<accession>A0ABW3WRM0</accession>
<organism evidence="1 2">
    <name type="scientific">Lutibacter holmesii</name>
    <dbReference type="NCBI Taxonomy" id="1137985"/>
    <lineage>
        <taxon>Bacteria</taxon>
        <taxon>Pseudomonadati</taxon>
        <taxon>Bacteroidota</taxon>
        <taxon>Flavobacteriia</taxon>
        <taxon>Flavobacteriales</taxon>
        <taxon>Flavobacteriaceae</taxon>
        <taxon>Lutibacter</taxon>
    </lineage>
</organism>
<dbReference type="EMBL" id="JBHTMV010000004">
    <property type="protein sequence ID" value="MFD1294433.1"/>
    <property type="molecule type" value="Genomic_DNA"/>
</dbReference>
<comment type="caution">
    <text evidence="1">The sequence shown here is derived from an EMBL/GenBank/DDBJ whole genome shotgun (WGS) entry which is preliminary data.</text>
</comment>
<protein>
    <submittedName>
        <fullName evidence="1">Uncharacterized protein</fullName>
    </submittedName>
</protein>
<evidence type="ECO:0000313" key="2">
    <source>
        <dbReference type="Proteomes" id="UP001597241"/>
    </source>
</evidence>
<keyword evidence="2" id="KW-1185">Reference proteome</keyword>